<accession>A0ABR1MNX0</accession>
<dbReference type="EMBL" id="JBBPDW010000004">
    <property type="protein sequence ID" value="KAK7553567.1"/>
    <property type="molecule type" value="Genomic_DNA"/>
</dbReference>
<protein>
    <recommendedName>
        <fullName evidence="3">Secreted protein</fullName>
    </recommendedName>
</protein>
<dbReference type="Proteomes" id="UP001365128">
    <property type="component" value="Unassembled WGS sequence"/>
</dbReference>
<evidence type="ECO:0008006" key="3">
    <source>
        <dbReference type="Google" id="ProtNLM"/>
    </source>
</evidence>
<comment type="caution">
    <text evidence="1">The sequence shown here is derived from an EMBL/GenBank/DDBJ whole genome shotgun (WGS) entry which is preliminary data.</text>
</comment>
<proteinExistence type="predicted"/>
<name>A0ABR1MNX0_9PEZI</name>
<reference evidence="1 2" key="1">
    <citation type="submission" date="2024-04" db="EMBL/GenBank/DDBJ databases">
        <title>Phyllosticta paracitricarpa is synonymous to the EU quarantine fungus P. citricarpa based on phylogenomic analyses.</title>
        <authorList>
            <consortium name="Lawrence Berkeley National Laboratory"/>
            <person name="Van Ingen-Buijs V.A."/>
            <person name="Van Westerhoven A.C."/>
            <person name="Haridas S."/>
            <person name="Skiadas P."/>
            <person name="Martin F."/>
            <person name="Groenewald J.Z."/>
            <person name="Crous P.W."/>
            <person name="Seidl M.F."/>
        </authorList>
    </citation>
    <scope>NUCLEOTIDE SEQUENCE [LARGE SCALE GENOMIC DNA]</scope>
    <source>
        <strain evidence="1 2">CBS 122670</strain>
    </source>
</reference>
<keyword evidence="2" id="KW-1185">Reference proteome</keyword>
<organism evidence="1 2">
    <name type="scientific">Phyllosticta citricarpa</name>
    <dbReference type="NCBI Taxonomy" id="55181"/>
    <lineage>
        <taxon>Eukaryota</taxon>
        <taxon>Fungi</taxon>
        <taxon>Dikarya</taxon>
        <taxon>Ascomycota</taxon>
        <taxon>Pezizomycotina</taxon>
        <taxon>Dothideomycetes</taxon>
        <taxon>Dothideomycetes incertae sedis</taxon>
        <taxon>Botryosphaeriales</taxon>
        <taxon>Phyllostictaceae</taxon>
        <taxon>Phyllosticta</taxon>
    </lineage>
</organism>
<sequence length="169" mass="19019">MSSAFLLYPFLTAEQVTWLAWIHCLRCGAVSASFIGQSSWSGLDVWIVYTRILGLFIHTSGRDGDTNGEVLERRGGKLGMMVLDAVAALWRKRLFQDACCLQESVVKMNQRSSSSLTEKNSDVHELSWRTRSLQRYFPVCICSCWSVGRRFRGWLYCAVGRCAPAPPGD</sequence>
<evidence type="ECO:0000313" key="2">
    <source>
        <dbReference type="Proteomes" id="UP001365128"/>
    </source>
</evidence>
<gene>
    <name evidence="1" type="ORF">IWX46DRAFT_290764</name>
</gene>
<evidence type="ECO:0000313" key="1">
    <source>
        <dbReference type="EMBL" id="KAK7553567.1"/>
    </source>
</evidence>